<name>A0A2G9T743_TELCI</name>
<dbReference type="EMBL" id="KZ406918">
    <property type="protein sequence ID" value="PIO53765.1"/>
    <property type="molecule type" value="Genomic_DNA"/>
</dbReference>
<protein>
    <submittedName>
        <fullName evidence="1">Uncharacterized protein</fullName>
    </submittedName>
</protein>
<feature type="non-terminal residue" evidence="1">
    <location>
        <position position="73"/>
    </location>
</feature>
<gene>
    <name evidence="1" type="ORF">TELCIR_24887</name>
</gene>
<reference evidence="1 2" key="1">
    <citation type="submission" date="2015-09" db="EMBL/GenBank/DDBJ databases">
        <title>Draft genome of the parasitic nematode Teladorsagia circumcincta isolate WARC Sus (inbred).</title>
        <authorList>
            <person name="Mitreva M."/>
        </authorList>
    </citation>
    <scope>NUCLEOTIDE SEQUENCE [LARGE SCALE GENOMIC DNA]</scope>
    <source>
        <strain evidence="1 2">S</strain>
    </source>
</reference>
<accession>A0A2G9T743</accession>
<evidence type="ECO:0000313" key="1">
    <source>
        <dbReference type="EMBL" id="PIO53765.1"/>
    </source>
</evidence>
<dbReference type="Proteomes" id="UP000230423">
    <property type="component" value="Unassembled WGS sequence"/>
</dbReference>
<keyword evidence="2" id="KW-1185">Reference proteome</keyword>
<dbReference type="AlphaFoldDB" id="A0A2G9T743"/>
<organism evidence="1 2">
    <name type="scientific">Teladorsagia circumcincta</name>
    <name type="common">Brown stomach worm</name>
    <name type="synonym">Ostertagia circumcincta</name>
    <dbReference type="NCBI Taxonomy" id="45464"/>
    <lineage>
        <taxon>Eukaryota</taxon>
        <taxon>Metazoa</taxon>
        <taxon>Ecdysozoa</taxon>
        <taxon>Nematoda</taxon>
        <taxon>Chromadorea</taxon>
        <taxon>Rhabditida</taxon>
        <taxon>Rhabditina</taxon>
        <taxon>Rhabditomorpha</taxon>
        <taxon>Strongyloidea</taxon>
        <taxon>Trichostrongylidae</taxon>
        <taxon>Teladorsagia</taxon>
    </lineage>
</organism>
<proteinExistence type="predicted"/>
<sequence>MTQVCTIDAYEGCARRYIDLTRPSAWTEPIPNDILGSDEISQCRSENHYPCVTTSYPGTVDQYDLPPVYRSTQ</sequence>
<dbReference type="OrthoDB" id="5820377at2759"/>
<evidence type="ECO:0000313" key="2">
    <source>
        <dbReference type="Proteomes" id="UP000230423"/>
    </source>
</evidence>